<dbReference type="VEuPathDB" id="TriTrypDB:BSAL_09175"/>
<protein>
    <submittedName>
        <fullName evidence="2">Uncharacterized protein</fullName>
    </submittedName>
</protein>
<dbReference type="Proteomes" id="UP000051952">
    <property type="component" value="Unassembled WGS sequence"/>
</dbReference>
<dbReference type="EMBL" id="CYKH01001470">
    <property type="protein sequence ID" value="CUG87209.1"/>
    <property type="molecule type" value="Genomic_DNA"/>
</dbReference>
<feature type="compositionally biased region" description="Basic and acidic residues" evidence="1">
    <location>
        <begin position="170"/>
        <end position="180"/>
    </location>
</feature>
<evidence type="ECO:0000256" key="1">
    <source>
        <dbReference type="SAM" id="MobiDB-lite"/>
    </source>
</evidence>
<feature type="compositionally biased region" description="Polar residues" evidence="1">
    <location>
        <begin position="115"/>
        <end position="124"/>
    </location>
</feature>
<dbReference type="AlphaFoldDB" id="A0A0S4J7J1"/>
<evidence type="ECO:0000313" key="3">
    <source>
        <dbReference type="Proteomes" id="UP000051952"/>
    </source>
</evidence>
<sequence length="271" mass="29315">DTSSDARLPLIGGVAVGGGSVASAIPVSLDVTTMDRNNGRSQIVSGTLRNNTAVARQSQTAIETSSLVMQRVTTTTTTAQHTLGNETTTTHYSDPHASTFDVSTDDDEEEDRSQHQPTLRHSTLQQQQHEQHYHHVEDSNVAMAPPRRDPTHEFSGLLNRNPHRAATPTRHQDDHHHRQADNDHDVVATVHSGPQVPLPSSAFYNDDMKEHVMADPRWLALQLPLSSNSHLPGASSGVSSSPYVIPSASSLQAAITPILPSGAISIKSHRN</sequence>
<feature type="region of interest" description="Disordered" evidence="1">
    <location>
        <begin position="77"/>
        <end position="180"/>
    </location>
</feature>
<proteinExistence type="predicted"/>
<feature type="compositionally biased region" description="Polar residues" evidence="1">
    <location>
        <begin position="79"/>
        <end position="92"/>
    </location>
</feature>
<organism evidence="2 3">
    <name type="scientific">Bodo saltans</name>
    <name type="common">Flagellated protozoan</name>
    <dbReference type="NCBI Taxonomy" id="75058"/>
    <lineage>
        <taxon>Eukaryota</taxon>
        <taxon>Discoba</taxon>
        <taxon>Euglenozoa</taxon>
        <taxon>Kinetoplastea</taxon>
        <taxon>Metakinetoplastina</taxon>
        <taxon>Eubodonida</taxon>
        <taxon>Bodonidae</taxon>
        <taxon>Bodo</taxon>
    </lineage>
</organism>
<feature type="compositionally biased region" description="Basic and acidic residues" evidence="1">
    <location>
        <begin position="129"/>
        <end position="138"/>
    </location>
</feature>
<feature type="non-terminal residue" evidence="2">
    <location>
        <position position="1"/>
    </location>
</feature>
<reference evidence="3" key="1">
    <citation type="submission" date="2015-09" db="EMBL/GenBank/DDBJ databases">
        <authorList>
            <consortium name="Pathogen Informatics"/>
        </authorList>
    </citation>
    <scope>NUCLEOTIDE SEQUENCE [LARGE SCALE GENOMIC DNA]</scope>
    <source>
        <strain evidence="3">Lake Konstanz</strain>
    </source>
</reference>
<keyword evidence="3" id="KW-1185">Reference proteome</keyword>
<accession>A0A0S4J7J1</accession>
<gene>
    <name evidence="2" type="ORF">BSAL_09175</name>
</gene>
<name>A0A0S4J7J1_BODSA</name>
<evidence type="ECO:0000313" key="2">
    <source>
        <dbReference type="EMBL" id="CUG87209.1"/>
    </source>
</evidence>
<feature type="non-terminal residue" evidence="2">
    <location>
        <position position="271"/>
    </location>
</feature>